<feature type="compositionally biased region" description="Basic residues" evidence="5">
    <location>
        <begin position="151"/>
        <end position="160"/>
    </location>
</feature>
<dbReference type="PANTHER" id="PTHR15898">
    <property type="entry name" value="BIFUNCTIONAL APOPTOSIS REGULATOR"/>
    <property type="match status" value="1"/>
</dbReference>
<keyword evidence="3" id="KW-0862">Zinc</keyword>
<dbReference type="InterPro" id="IPR017907">
    <property type="entry name" value="Znf_RING_CS"/>
</dbReference>
<feature type="domain" description="RING-type" evidence="6">
    <location>
        <begin position="64"/>
        <end position="111"/>
    </location>
</feature>
<keyword evidence="8" id="KW-1185">Reference proteome</keyword>
<evidence type="ECO:0000313" key="7">
    <source>
        <dbReference type="EMBL" id="KAK7446050.1"/>
    </source>
</evidence>
<evidence type="ECO:0000256" key="3">
    <source>
        <dbReference type="ARBA" id="ARBA00022833"/>
    </source>
</evidence>
<dbReference type="SMART" id="SM00184">
    <property type="entry name" value="RING"/>
    <property type="match status" value="1"/>
</dbReference>
<keyword evidence="2 4" id="KW-0863">Zinc-finger</keyword>
<dbReference type="Gene3D" id="3.30.40.10">
    <property type="entry name" value="Zinc/RING finger domain, C3HC4 (zinc finger)"/>
    <property type="match status" value="1"/>
</dbReference>
<evidence type="ECO:0000259" key="6">
    <source>
        <dbReference type="PROSITE" id="PS50089"/>
    </source>
</evidence>
<dbReference type="PANTHER" id="PTHR15898:SF13">
    <property type="entry name" value="BIFUNCTIONAL APOPTOSIS REGULATOR"/>
    <property type="match status" value="1"/>
</dbReference>
<dbReference type="PROSITE" id="PS00518">
    <property type="entry name" value="ZF_RING_1"/>
    <property type="match status" value="1"/>
</dbReference>
<keyword evidence="1" id="KW-0479">Metal-binding</keyword>
<dbReference type="InterPro" id="IPR013083">
    <property type="entry name" value="Znf_RING/FYVE/PHD"/>
</dbReference>
<evidence type="ECO:0000256" key="2">
    <source>
        <dbReference type="ARBA" id="ARBA00022771"/>
    </source>
</evidence>
<feature type="region of interest" description="Disordered" evidence="5">
    <location>
        <begin position="140"/>
        <end position="160"/>
    </location>
</feature>
<evidence type="ECO:0000313" key="8">
    <source>
        <dbReference type="Proteomes" id="UP001498398"/>
    </source>
</evidence>
<gene>
    <name evidence="7" type="ORF">VKT23_014673</name>
</gene>
<proteinExistence type="predicted"/>
<dbReference type="Pfam" id="PF00097">
    <property type="entry name" value="zf-C3HC4"/>
    <property type="match status" value="1"/>
</dbReference>
<dbReference type="Proteomes" id="UP001498398">
    <property type="component" value="Unassembled WGS sequence"/>
</dbReference>
<evidence type="ECO:0000256" key="5">
    <source>
        <dbReference type="SAM" id="MobiDB-lite"/>
    </source>
</evidence>
<accession>A0ABR1J2G1</accession>
<dbReference type="SUPFAM" id="SSF57850">
    <property type="entry name" value="RING/U-box"/>
    <property type="match status" value="1"/>
</dbReference>
<comment type="caution">
    <text evidence="7">The sequence shown here is derived from an EMBL/GenBank/DDBJ whole genome shotgun (WGS) entry which is preliminary data.</text>
</comment>
<name>A0ABR1J2G1_9AGAR</name>
<dbReference type="InterPro" id="IPR018957">
    <property type="entry name" value="Znf_C3HC4_RING-type"/>
</dbReference>
<dbReference type="PROSITE" id="PS50089">
    <property type="entry name" value="ZF_RING_2"/>
    <property type="match status" value="1"/>
</dbReference>
<evidence type="ECO:0000256" key="1">
    <source>
        <dbReference type="ARBA" id="ARBA00022723"/>
    </source>
</evidence>
<sequence>MPDTFFAENQTVEKPIKTYQSRKKSRQAPVDGSVDDSQIWLEEIEDLQRRLKSFRQRQLRQFECIICRDPAWQPCVTQCGHLVCGPCIRELAIKSYKKGLPWRQTPCPLCRTSLRHPPTLCYELQDSLRSLASEEGIEIPRQKKFNWPPSKPRKKTKRGM</sequence>
<organism evidence="7 8">
    <name type="scientific">Marasmiellus scandens</name>
    <dbReference type="NCBI Taxonomy" id="2682957"/>
    <lineage>
        <taxon>Eukaryota</taxon>
        <taxon>Fungi</taxon>
        <taxon>Dikarya</taxon>
        <taxon>Basidiomycota</taxon>
        <taxon>Agaricomycotina</taxon>
        <taxon>Agaricomycetes</taxon>
        <taxon>Agaricomycetidae</taxon>
        <taxon>Agaricales</taxon>
        <taxon>Marasmiineae</taxon>
        <taxon>Omphalotaceae</taxon>
        <taxon>Marasmiellus</taxon>
    </lineage>
</organism>
<dbReference type="InterPro" id="IPR001841">
    <property type="entry name" value="Znf_RING"/>
</dbReference>
<evidence type="ECO:0000256" key="4">
    <source>
        <dbReference type="PROSITE-ProRule" id="PRU00175"/>
    </source>
</evidence>
<reference evidence="7 8" key="1">
    <citation type="submission" date="2024-01" db="EMBL/GenBank/DDBJ databases">
        <title>A draft genome for the cacao thread blight pathogen Marasmiellus scandens.</title>
        <authorList>
            <person name="Baruah I.K."/>
            <person name="Leung J."/>
            <person name="Bukari Y."/>
            <person name="Amoako-Attah I."/>
            <person name="Meinhardt L.W."/>
            <person name="Bailey B.A."/>
            <person name="Cohen S.P."/>
        </authorList>
    </citation>
    <scope>NUCLEOTIDE SEQUENCE [LARGE SCALE GENOMIC DNA]</scope>
    <source>
        <strain evidence="7 8">GH-19</strain>
    </source>
</reference>
<dbReference type="EMBL" id="JBANRG010000045">
    <property type="protein sequence ID" value="KAK7446050.1"/>
    <property type="molecule type" value="Genomic_DNA"/>
</dbReference>
<protein>
    <recommendedName>
        <fullName evidence="6">RING-type domain-containing protein</fullName>
    </recommendedName>
</protein>